<sequence>MALVGHSSVPQEQFISNTGPEEESFFEGEEEARKKRLAGLAAKFNAWEDDTGCAKQQIEKIPTSEVVDPALQKKENVPKTAAQDPSFIKSLKAQGLQETDSMSKLVYDFNRR</sequence>
<name>A0A7R8CYH9_LEPSM</name>
<organism evidence="2 3">
    <name type="scientific">Lepeophtheirus salmonis</name>
    <name type="common">Salmon louse</name>
    <name type="synonym">Caligus salmonis</name>
    <dbReference type="NCBI Taxonomy" id="72036"/>
    <lineage>
        <taxon>Eukaryota</taxon>
        <taxon>Metazoa</taxon>
        <taxon>Ecdysozoa</taxon>
        <taxon>Arthropoda</taxon>
        <taxon>Crustacea</taxon>
        <taxon>Multicrustacea</taxon>
        <taxon>Hexanauplia</taxon>
        <taxon>Copepoda</taxon>
        <taxon>Siphonostomatoida</taxon>
        <taxon>Caligidae</taxon>
        <taxon>Lepeophtheirus</taxon>
    </lineage>
</organism>
<keyword evidence="3" id="KW-1185">Reference proteome</keyword>
<feature type="region of interest" description="Disordered" evidence="1">
    <location>
        <begin position="1"/>
        <end position="30"/>
    </location>
</feature>
<feature type="compositionally biased region" description="Acidic residues" evidence="1">
    <location>
        <begin position="20"/>
        <end position="30"/>
    </location>
</feature>
<protein>
    <submittedName>
        <fullName evidence="2">(salmon louse) hypothetical protein</fullName>
    </submittedName>
</protein>
<evidence type="ECO:0000313" key="2">
    <source>
        <dbReference type="EMBL" id="CAF2968751.1"/>
    </source>
</evidence>
<accession>A0A7R8CYH9</accession>
<proteinExistence type="predicted"/>
<dbReference type="EMBL" id="HG994585">
    <property type="protein sequence ID" value="CAF2968751.1"/>
    <property type="molecule type" value="Genomic_DNA"/>
</dbReference>
<dbReference type="Proteomes" id="UP000675881">
    <property type="component" value="Chromosome 6"/>
</dbReference>
<gene>
    <name evidence="2" type="ORF">LSAA_11178</name>
</gene>
<evidence type="ECO:0000256" key="1">
    <source>
        <dbReference type="SAM" id="MobiDB-lite"/>
    </source>
</evidence>
<dbReference type="AlphaFoldDB" id="A0A7R8CYH9"/>
<reference evidence="2" key="1">
    <citation type="submission" date="2021-02" db="EMBL/GenBank/DDBJ databases">
        <authorList>
            <person name="Bekaert M."/>
        </authorList>
    </citation>
    <scope>NUCLEOTIDE SEQUENCE</scope>
    <source>
        <strain evidence="2">IoA-00</strain>
    </source>
</reference>
<evidence type="ECO:0000313" key="3">
    <source>
        <dbReference type="Proteomes" id="UP000675881"/>
    </source>
</evidence>
<feature type="compositionally biased region" description="Polar residues" evidence="1">
    <location>
        <begin position="8"/>
        <end position="19"/>
    </location>
</feature>
<dbReference type="OrthoDB" id="5915976at2759"/>